<comment type="caution">
    <text evidence="1">The sequence shown here is derived from an EMBL/GenBank/DDBJ whole genome shotgun (WGS) entry which is preliminary data.</text>
</comment>
<organism evidence="1 2">
    <name type="scientific">Rhododendron molle</name>
    <name type="common">Chinese azalea</name>
    <name type="synonym">Azalea mollis</name>
    <dbReference type="NCBI Taxonomy" id="49168"/>
    <lineage>
        <taxon>Eukaryota</taxon>
        <taxon>Viridiplantae</taxon>
        <taxon>Streptophyta</taxon>
        <taxon>Embryophyta</taxon>
        <taxon>Tracheophyta</taxon>
        <taxon>Spermatophyta</taxon>
        <taxon>Magnoliopsida</taxon>
        <taxon>eudicotyledons</taxon>
        <taxon>Gunneridae</taxon>
        <taxon>Pentapetalae</taxon>
        <taxon>asterids</taxon>
        <taxon>Ericales</taxon>
        <taxon>Ericaceae</taxon>
        <taxon>Ericoideae</taxon>
        <taxon>Rhodoreae</taxon>
        <taxon>Rhododendron</taxon>
    </lineage>
</organism>
<evidence type="ECO:0000313" key="2">
    <source>
        <dbReference type="Proteomes" id="UP001062846"/>
    </source>
</evidence>
<name>A0ACC0PHQ8_RHOML</name>
<sequence>MQRENKLLNLKFLTTGPTPSGLMCFSTSGNLLYINPCRSVIGHALIYPRWKKSWLRLLLEMEESEIDWVRGRDDGGWIPVIRQHRASLRNRIRYGEIFTLYVDNILEGKDQQWLLSTFNKFRVVKDAFISWRRRKGTGSKFGFIRYDCHVSTGMAVSRMNRVWVENNQLFVKEACFGHKTGRKVLTVPRFRVRSSHELEAGEGFKERLSQGWIGRGLGVSYAQILKGETSNLKKAEQSITLRVNPEGNGWLFRSAVAVLTRVISMRTLEVSFSLETGMLAQFRALGGHSVIITFQSQAERDGFLEGLWMKRWISKVKPWRNEPTRLERFMWLSYQGMPLNAWNGKRMEGRKLLQRGVGIREDEEEEERGEDDVLQSTKVAIANGKEVVVKTYG</sequence>
<dbReference type="Proteomes" id="UP001062846">
    <property type="component" value="Chromosome 3"/>
</dbReference>
<proteinExistence type="predicted"/>
<keyword evidence="2" id="KW-1185">Reference proteome</keyword>
<gene>
    <name evidence="1" type="ORF">RHMOL_Rhmol03G0201300</name>
</gene>
<evidence type="ECO:0000313" key="1">
    <source>
        <dbReference type="EMBL" id="KAI8564691.1"/>
    </source>
</evidence>
<reference evidence="1" key="1">
    <citation type="submission" date="2022-02" db="EMBL/GenBank/DDBJ databases">
        <title>Plant Genome Project.</title>
        <authorList>
            <person name="Zhang R.-G."/>
        </authorList>
    </citation>
    <scope>NUCLEOTIDE SEQUENCE</scope>
    <source>
        <strain evidence="1">AT1</strain>
    </source>
</reference>
<protein>
    <submittedName>
        <fullName evidence="1">Uncharacterized protein</fullName>
    </submittedName>
</protein>
<dbReference type="EMBL" id="CM046390">
    <property type="protein sequence ID" value="KAI8564691.1"/>
    <property type="molecule type" value="Genomic_DNA"/>
</dbReference>
<accession>A0ACC0PHQ8</accession>